<evidence type="ECO:0000256" key="4">
    <source>
        <dbReference type="ARBA" id="ARBA00023125"/>
    </source>
</evidence>
<name>F9Y4N7_KETVW</name>
<keyword evidence="4 6" id="KW-0238">DNA-binding</keyword>
<dbReference type="PANTHER" id="PTHR43133">
    <property type="entry name" value="RNA POLYMERASE ECF-TYPE SIGMA FACTO"/>
    <property type="match status" value="1"/>
</dbReference>
<dbReference type="KEGG" id="kvl:KVU_0755"/>
<dbReference type="Proteomes" id="UP000000692">
    <property type="component" value="Chromosome"/>
</dbReference>
<evidence type="ECO:0000259" key="8">
    <source>
        <dbReference type="Pfam" id="PF08281"/>
    </source>
</evidence>
<evidence type="ECO:0000256" key="6">
    <source>
        <dbReference type="RuleBase" id="RU000716"/>
    </source>
</evidence>
<dbReference type="InterPro" id="IPR039425">
    <property type="entry name" value="RNA_pol_sigma-70-like"/>
</dbReference>
<dbReference type="Gene3D" id="1.10.10.10">
    <property type="entry name" value="Winged helix-like DNA-binding domain superfamily/Winged helix DNA-binding domain"/>
    <property type="match status" value="1"/>
</dbReference>
<dbReference type="NCBIfam" id="TIGR02937">
    <property type="entry name" value="sigma70-ECF"/>
    <property type="match status" value="1"/>
</dbReference>
<accession>F9Y4N7</accession>
<dbReference type="AlphaFoldDB" id="F9Y4N7"/>
<reference evidence="9 10" key="1">
    <citation type="journal article" date="2011" name="J. Bacteriol.">
        <title>Complete genome sequence of the industrial strain Ketogulonicigenium vulgare WSH-001.</title>
        <authorList>
            <person name="Liu L."/>
            <person name="Li Y."/>
            <person name="Zhang J."/>
            <person name="Zhou Z."/>
            <person name="Liu J."/>
            <person name="Li X."/>
            <person name="Zhou J."/>
            <person name="Du G."/>
            <person name="Wang L."/>
            <person name="Chen J."/>
        </authorList>
    </citation>
    <scope>NUCLEOTIDE SEQUENCE [LARGE SCALE GENOMIC DNA]</scope>
    <source>
        <strain evidence="9 10">WSH-001</strain>
    </source>
</reference>
<organism evidence="9 10">
    <name type="scientific">Ketogulonicigenium vulgare (strain WSH-001)</name>
    <dbReference type="NCBI Taxonomy" id="759362"/>
    <lineage>
        <taxon>Bacteria</taxon>
        <taxon>Pseudomonadati</taxon>
        <taxon>Pseudomonadota</taxon>
        <taxon>Alphaproteobacteria</taxon>
        <taxon>Rhodobacterales</taxon>
        <taxon>Roseobacteraceae</taxon>
        <taxon>Ketogulonicigenium</taxon>
    </lineage>
</organism>
<dbReference type="GO" id="GO:0006352">
    <property type="term" value="P:DNA-templated transcription initiation"/>
    <property type="evidence" value="ECO:0007669"/>
    <property type="project" value="InterPro"/>
</dbReference>
<dbReference type="InterPro" id="IPR013325">
    <property type="entry name" value="RNA_pol_sigma_r2"/>
</dbReference>
<evidence type="ECO:0000256" key="3">
    <source>
        <dbReference type="ARBA" id="ARBA00023082"/>
    </source>
</evidence>
<evidence type="ECO:0000256" key="1">
    <source>
        <dbReference type="ARBA" id="ARBA00010641"/>
    </source>
</evidence>
<keyword evidence="10" id="KW-1185">Reference proteome</keyword>
<dbReference type="HOGENOM" id="CLU_047691_1_4_5"/>
<feature type="domain" description="RNA polymerase sigma-70 region 2" evidence="7">
    <location>
        <begin position="14"/>
        <end position="66"/>
    </location>
</feature>
<dbReference type="InterPro" id="IPR007627">
    <property type="entry name" value="RNA_pol_sigma70_r2"/>
</dbReference>
<evidence type="ECO:0000259" key="7">
    <source>
        <dbReference type="Pfam" id="PF04542"/>
    </source>
</evidence>
<keyword evidence="5 6" id="KW-0804">Transcription</keyword>
<dbReference type="PROSITE" id="PS01063">
    <property type="entry name" value="SIGMA70_ECF"/>
    <property type="match status" value="1"/>
</dbReference>
<dbReference type="InterPro" id="IPR013324">
    <property type="entry name" value="RNA_pol_sigma_r3/r4-like"/>
</dbReference>
<dbReference type="SUPFAM" id="SSF88946">
    <property type="entry name" value="Sigma2 domain of RNA polymerase sigma factors"/>
    <property type="match status" value="1"/>
</dbReference>
<sequence length="152" mass="17146">MLLLPSLRKRGNVLCRNANDADDLLQDTILRAIAKAHQFQRGTNLKAWLFTIMRNRFYSAWRVTSRESPAVSEDRLPSPVDNSNLSYWNIRTKEVAAALSRIGPKYRVALLLVTVQGETYEDACRIADCNIGTLKSRISRGRAALKLELGEV</sequence>
<protein>
    <recommendedName>
        <fullName evidence="6">RNA polymerase sigma factor</fullName>
    </recommendedName>
</protein>
<dbReference type="InterPro" id="IPR014284">
    <property type="entry name" value="RNA_pol_sigma-70_dom"/>
</dbReference>
<dbReference type="OrthoDB" id="9803470at2"/>
<dbReference type="GO" id="GO:0016987">
    <property type="term" value="F:sigma factor activity"/>
    <property type="evidence" value="ECO:0007669"/>
    <property type="project" value="UniProtKB-KW"/>
</dbReference>
<feature type="domain" description="RNA polymerase sigma factor 70 region 4 type 2" evidence="8">
    <location>
        <begin position="94"/>
        <end position="145"/>
    </location>
</feature>
<comment type="similarity">
    <text evidence="1 6">Belongs to the sigma-70 factor family. ECF subfamily.</text>
</comment>
<proteinExistence type="inferred from homology"/>
<keyword evidence="3 6" id="KW-0731">Sigma factor</keyword>
<evidence type="ECO:0000313" key="10">
    <source>
        <dbReference type="Proteomes" id="UP000000692"/>
    </source>
</evidence>
<dbReference type="InterPro" id="IPR036388">
    <property type="entry name" value="WH-like_DNA-bd_sf"/>
</dbReference>
<dbReference type="EMBL" id="CP002018">
    <property type="protein sequence ID" value="AEM40594.1"/>
    <property type="molecule type" value="Genomic_DNA"/>
</dbReference>
<keyword evidence="2 6" id="KW-0805">Transcription regulation</keyword>
<dbReference type="RefSeq" id="WP_014537644.1">
    <property type="nucleotide sequence ID" value="NC_017384.1"/>
</dbReference>
<dbReference type="Pfam" id="PF04542">
    <property type="entry name" value="Sigma70_r2"/>
    <property type="match status" value="1"/>
</dbReference>
<dbReference type="Pfam" id="PF08281">
    <property type="entry name" value="Sigma70_r4_2"/>
    <property type="match status" value="1"/>
</dbReference>
<dbReference type="Gene3D" id="1.10.1740.10">
    <property type="match status" value="1"/>
</dbReference>
<dbReference type="InterPro" id="IPR013249">
    <property type="entry name" value="RNA_pol_sigma70_r4_t2"/>
</dbReference>
<dbReference type="SUPFAM" id="SSF88659">
    <property type="entry name" value="Sigma3 and sigma4 domains of RNA polymerase sigma factors"/>
    <property type="match status" value="1"/>
</dbReference>
<dbReference type="eggNOG" id="COG1595">
    <property type="taxonomic scope" value="Bacteria"/>
</dbReference>
<dbReference type="GO" id="GO:0003677">
    <property type="term" value="F:DNA binding"/>
    <property type="evidence" value="ECO:0007669"/>
    <property type="project" value="UniProtKB-KW"/>
</dbReference>
<dbReference type="PANTHER" id="PTHR43133:SF25">
    <property type="entry name" value="RNA POLYMERASE SIGMA FACTOR RFAY-RELATED"/>
    <property type="match status" value="1"/>
</dbReference>
<evidence type="ECO:0000313" key="9">
    <source>
        <dbReference type="EMBL" id="AEM40594.1"/>
    </source>
</evidence>
<evidence type="ECO:0000256" key="2">
    <source>
        <dbReference type="ARBA" id="ARBA00023015"/>
    </source>
</evidence>
<gene>
    <name evidence="9" type="primary">rpoE</name>
    <name evidence="9" type="ordered locus">KVU_0755</name>
</gene>
<dbReference type="InterPro" id="IPR000838">
    <property type="entry name" value="RNA_pol_sigma70_ECF_CS"/>
</dbReference>
<evidence type="ECO:0000256" key="5">
    <source>
        <dbReference type="ARBA" id="ARBA00023163"/>
    </source>
</evidence>